<evidence type="ECO:0000313" key="2">
    <source>
        <dbReference type="EMBL" id="KAL1232218.1"/>
    </source>
</evidence>
<protein>
    <submittedName>
        <fullName evidence="2">Multisite-specific tRNA:(Cytosine-C(5))-methyltransferase</fullName>
    </submittedName>
</protein>
<accession>A0ABR3KBC3</accession>
<organism evidence="2 3">
    <name type="scientific">Trichinella spiralis</name>
    <name type="common">Trichina worm</name>
    <dbReference type="NCBI Taxonomy" id="6334"/>
    <lineage>
        <taxon>Eukaryota</taxon>
        <taxon>Metazoa</taxon>
        <taxon>Ecdysozoa</taxon>
        <taxon>Nematoda</taxon>
        <taxon>Enoplea</taxon>
        <taxon>Dorylaimia</taxon>
        <taxon>Trichinellida</taxon>
        <taxon>Trichinellidae</taxon>
        <taxon>Trichinella</taxon>
    </lineage>
</organism>
<sequence length="200" mass="23511">MEQTCLNTRNSEMGKSKRHRKMKFGKRNNDLDAFGKSGMKALPKNDRFITDRHSSRFEIFYRTQGFIPEEEWELFLKHLASDLPQSFRFVENSKEGTVALQIFKEKFLSKVTRCTVENEDVIVKIREINWYPNGLAFEINLPKKALRRQTELQSLHNFLVVETACGILSRQEAVAKRYNLLKCCMQMEKHFQLALSLQMI</sequence>
<dbReference type="PANTHER" id="PTHR22808">
    <property type="entry name" value="NCL1 YEAST -RELATED NOL1/NOP2/FMU SUN DOMAIN-CONTAINING"/>
    <property type="match status" value="1"/>
</dbReference>
<feature type="region of interest" description="Disordered" evidence="1">
    <location>
        <begin position="1"/>
        <end position="21"/>
    </location>
</feature>
<gene>
    <name evidence="2" type="ORF">TSPI_01794</name>
</gene>
<evidence type="ECO:0000313" key="3">
    <source>
        <dbReference type="Proteomes" id="UP001558632"/>
    </source>
</evidence>
<name>A0ABR3KBC3_TRISP</name>
<evidence type="ECO:0000256" key="1">
    <source>
        <dbReference type="SAM" id="MobiDB-lite"/>
    </source>
</evidence>
<keyword evidence="3" id="KW-1185">Reference proteome</keyword>
<dbReference type="Proteomes" id="UP001558632">
    <property type="component" value="Unassembled WGS sequence"/>
</dbReference>
<dbReference type="PANTHER" id="PTHR22808:SF1">
    <property type="entry name" value="RNA CYTOSINE-C(5)-METHYLTRANSFERASE NSUN2-RELATED"/>
    <property type="match status" value="1"/>
</dbReference>
<feature type="compositionally biased region" description="Polar residues" evidence="1">
    <location>
        <begin position="1"/>
        <end position="13"/>
    </location>
</feature>
<dbReference type="InterPro" id="IPR023267">
    <property type="entry name" value="RCMT"/>
</dbReference>
<comment type="caution">
    <text evidence="2">The sequence shown here is derived from an EMBL/GenBank/DDBJ whole genome shotgun (WGS) entry which is preliminary data.</text>
</comment>
<reference evidence="2 3" key="1">
    <citation type="submission" date="2024-07" db="EMBL/GenBank/DDBJ databases">
        <title>Enhanced genomic and transcriptomic resources for Trichinella pseudospiralis and T. spiralis underpin the discovery of pronounced molecular differences between stages and species.</title>
        <authorList>
            <person name="Pasi K.K."/>
            <person name="La Rosa G."/>
            <person name="Gomez-Morales M.A."/>
            <person name="Tosini F."/>
            <person name="Sumanam S."/>
            <person name="Young N.D."/>
            <person name="Chang B.C."/>
            <person name="Robin G.B."/>
        </authorList>
    </citation>
    <scope>NUCLEOTIDE SEQUENCE [LARGE SCALE GENOMIC DNA]</scope>
    <source>
        <strain evidence="2">ISS534</strain>
    </source>
</reference>
<dbReference type="EMBL" id="JBEUSY010000451">
    <property type="protein sequence ID" value="KAL1232218.1"/>
    <property type="molecule type" value="Genomic_DNA"/>
</dbReference>
<proteinExistence type="predicted"/>